<organism evidence="1 2">
    <name type="scientific">Trifolium pratense</name>
    <name type="common">Red clover</name>
    <dbReference type="NCBI Taxonomy" id="57577"/>
    <lineage>
        <taxon>Eukaryota</taxon>
        <taxon>Viridiplantae</taxon>
        <taxon>Streptophyta</taxon>
        <taxon>Embryophyta</taxon>
        <taxon>Tracheophyta</taxon>
        <taxon>Spermatophyta</taxon>
        <taxon>Magnoliopsida</taxon>
        <taxon>eudicotyledons</taxon>
        <taxon>Gunneridae</taxon>
        <taxon>Pentapetalae</taxon>
        <taxon>rosids</taxon>
        <taxon>fabids</taxon>
        <taxon>Fabales</taxon>
        <taxon>Fabaceae</taxon>
        <taxon>Papilionoideae</taxon>
        <taxon>50 kb inversion clade</taxon>
        <taxon>NPAAA clade</taxon>
        <taxon>Hologalegina</taxon>
        <taxon>IRL clade</taxon>
        <taxon>Trifolieae</taxon>
        <taxon>Trifolium</taxon>
    </lineage>
</organism>
<name>A0ACB0JNS0_TRIPR</name>
<keyword evidence="2" id="KW-1185">Reference proteome</keyword>
<reference evidence="1" key="1">
    <citation type="submission" date="2023-10" db="EMBL/GenBank/DDBJ databases">
        <authorList>
            <person name="Rodriguez Cubillos JULIANA M."/>
            <person name="De Vega J."/>
        </authorList>
    </citation>
    <scope>NUCLEOTIDE SEQUENCE</scope>
</reference>
<evidence type="ECO:0000313" key="1">
    <source>
        <dbReference type="EMBL" id="CAJ2646762.1"/>
    </source>
</evidence>
<dbReference type="EMBL" id="CASHSV030000109">
    <property type="protein sequence ID" value="CAJ2646762.1"/>
    <property type="molecule type" value="Genomic_DNA"/>
</dbReference>
<dbReference type="Proteomes" id="UP001177021">
    <property type="component" value="Unassembled WGS sequence"/>
</dbReference>
<proteinExistence type="predicted"/>
<comment type="caution">
    <text evidence="1">The sequence shown here is derived from an EMBL/GenBank/DDBJ whole genome shotgun (WGS) entry which is preliminary data.</text>
</comment>
<accession>A0ACB0JNS0</accession>
<gene>
    <name evidence="1" type="ORF">MILVUS5_LOCUS15417</name>
</gene>
<protein>
    <submittedName>
        <fullName evidence="1">Uncharacterized protein</fullName>
    </submittedName>
</protein>
<sequence>MPPRRNLPKMGDRVEALEVRMGTTDTTLAELIRQMQSHATQMQQQNAQMQQQQTQMQQQSVILTKLSEQLSQLGTKEPSHEGEYSANNSEQGESRLAGKKVKLPLFDGDDPVAWITRAEIYFDVQNTSDEMRVKLARLSMEGSTIHWFNLLMETEDDLSWEKLKRALIARYGGRRLENPFEELSTLQQKGTVEEFVESFEFLSSQIGRLPEEQYLGYFMSGLKPQIRRRVRTLNSRNRMEMMRIAKDVEGELIEEDDDTNSRFERKGRSDRLGQKDWAGSIRNRNGSQPNDFTRYTNMGKSNPNSKTGTTASNTNSNSMNSTARRNEGNQRSGAPERWKGFCIYQNSEVEDRRSKGLCFKCGDRWHPTLHKCPEKSLRVLILGDGEKLNEEGEIVSLEAEDKEEFEEEVDAECKILGVPGSMGEYKTMKIGGKLEGIDVVVLIDSGASHNFVSTKLTSALGLPITSMEERKIKLGDGHKVASKGVCEGVALMLGEMKVVVDALVLDLGGLDVILGVSWLSTLGKVMMDWKALTMQFCYNGKQVVLYGGEEQYKQQSYLNSFLTDRKGDVNDDWWRNSHMSEAEKKETIDAGCCKKCYLDFLKFLMTPSGQKSNQKKVPDAELDTNVLVSSPKWLEGQKILKEISQDVQIQKMISELIVNPECRPGFTVQQGILLYQGRLVIPANSPTIPILLAEFHSTPMGGHSGFLRTYRRLASNLYWVGMQKRVRDFVRTCDTCQRQKYSSTSPGGLLQPLPIPNAIWEDLSMDFITGLPKSKGYEAVLVVVDRLSKYSHFILLKHPYTAKSVAELFVKEVVRLHGIPSSIISDRDPLFVSHFWRELFKLQGTQLKMSSAYHPETDGQSEFPEVSLEDKTSFIGEGIDGEMSLDIGPKQKTWRVYTRKRWKGEKMGVRG</sequence>
<evidence type="ECO:0000313" key="2">
    <source>
        <dbReference type="Proteomes" id="UP001177021"/>
    </source>
</evidence>